<keyword evidence="7" id="KW-0804">Transcription</keyword>
<dbReference type="PRINTS" id="PR00619">
    <property type="entry name" value="GATAZNFINGER"/>
</dbReference>
<accession>A0A9W8YPK7</accession>
<feature type="compositionally biased region" description="Low complexity" evidence="10">
    <location>
        <begin position="313"/>
        <end position="348"/>
    </location>
</feature>
<evidence type="ECO:0000256" key="4">
    <source>
        <dbReference type="ARBA" id="ARBA00022833"/>
    </source>
</evidence>
<keyword evidence="4" id="KW-0862">Zinc</keyword>
<evidence type="ECO:0000256" key="2">
    <source>
        <dbReference type="ARBA" id="ARBA00022723"/>
    </source>
</evidence>
<dbReference type="PANTHER" id="PTHR10071:SF281">
    <property type="entry name" value="BOX A-BINDING FACTOR-RELATED"/>
    <property type="match status" value="1"/>
</dbReference>
<keyword evidence="8" id="KW-0539">Nucleus</keyword>
<evidence type="ECO:0000256" key="9">
    <source>
        <dbReference type="PROSITE-ProRule" id="PRU00094"/>
    </source>
</evidence>
<evidence type="ECO:0000256" key="8">
    <source>
        <dbReference type="ARBA" id="ARBA00023242"/>
    </source>
</evidence>
<evidence type="ECO:0000313" key="13">
    <source>
        <dbReference type="Proteomes" id="UP001140453"/>
    </source>
</evidence>
<dbReference type="GO" id="GO:0000122">
    <property type="term" value="P:negative regulation of transcription by RNA polymerase II"/>
    <property type="evidence" value="ECO:0007669"/>
    <property type="project" value="TreeGrafter"/>
</dbReference>
<sequence length="356" mass="39014">MASMAAANSDQQTQQPTCMNCQTSTTPLWRRDEAGQVLCNACGLFLKLHGRPRPISLKTDVIKSRNRVKTMRPGMEVKKKNQAVASGATAADIQAQNAAAAALSASVRQKGNGHIDDTNSPVSRTATPHMYGNHMMYHGMDDHHLQQPLADFGVDANGNAHSPMNGDAIQTPNQLLAVNSGLKTRVDELEVINDLIQRRLQHYETYGPGGNNEEGLVVAANLRAQIESLQQSEAQLRSQLEESHRRENAMKRRLDEMELELNALQTQDHDNGRAKRPRLDEEPVVNLEEEIREDVQDAPTESAPEALQDVPTQAPAPEAQSEPQPEAQPEVQPDAQAEAQAEAPMMEAEALKEALA</sequence>
<proteinExistence type="predicted"/>
<dbReference type="GO" id="GO:0005634">
    <property type="term" value="C:nucleus"/>
    <property type="evidence" value="ECO:0007669"/>
    <property type="project" value="UniProtKB-SubCell"/>
</dbReference>
<dbReference type="OrthoDB" id="515401at2759"/>
<dbReference type="GO" id="GO:0008270">
    <property type="term" value="F:zinc ion binding"/>
    <property type="evidence" value="ECO:0007669"/>
    <property type="project" value="UniProtKB-KW"/>
</dbReference>
<feature type="region of interest" description="Disordered" evidence="10">
    <location>
        <begin position="264"/>
        <end position="356"/>
    </location>
</feature>
<dbReference type="AlphaFoldDB" id="A0A9W8YPK7"/>
<evidence type="ECO:0000256" key="7">
    <source>
        <dbReference type="ARBA" id="ARBA00023163"/>
    </source>
</evidence>
<dbReference type="FunFam" id="3.30.50.10:FF:000007">
    <property type="entry name" value="Nitrogen regulatory AreA, N-terminal"/>
    <property type="match status" value="1"/>
</dbReference>
<keyword evidence="3 9" id="KW-0863">Zinc-finger</keyword>
<dbReference type="Pfam" id="PF25026">
    <property type="entry name" value="Asd-4"/>
    <property type="match status" value="1"/>
</dbReference>
<dbReference type="SMART" id="SM00401">
    <property type="entry name" value="ZnF_GATA"/>
    <property type="match status" value="1"/>
</dbReference>
<dbReference type="CDD" id="cd00202">
    <property type="entry name" value="ZnF_GATA"/>
    <property type="match status" value="1"/>
</dbReference>
<dbReference type="InterPro" id="IPR039355">
    <property type="entry name" value="Transcription_factor_GATA"/>
</dbReference>
<dbReference type="EMBL" id="JAPEVB010000004">
    <property type="protein sequence ID" value="KAJ4389697.1"/>
    <property type="molecule type" value="Genomic_DNA"/>
</dbReference>
<dbReference type="Gene3D" id="3.30.50.10">
    <property type="entry name" value="Erythroid Transcription Factor GATA-1, subunit A"/>
    <property type="match status" value="1"/>
</dbReference>
<reference evidence="12" key="1">
    <citation type="submission" date="2022-10" db="EMBL/GenBank/DDBJ databases">
        <title>Tapping the CABI collections for fungal endophytes: first genome assemblies for Collariella, Neodidymelliopsis, Ascochyta clinopodiicola, Didymella pomorum, Didymosphaeria variabile, Neocosmospora piperis and Neocucurbitaria cava.</title>
        <authorList>
            <person name="Hill R."/>
        </authorList>
    </citation>
    <scope>NUCLEOTIDE SEQUENCE</scope>
    <source>
        <strain evidence="12">IMI 355082</strain>
    </source>
</reference>
<dbReference type="InterPro" id="IPR013088">
    <property type="entry name" value="Znf_NHR/GATA"/>
</dbReference>
<keyword evidence="6" id="KW-0534">Nitrate assimilation</keyword>
<keyword evidence="2" id="KW-0479">Metal-binding</keyword>
<dbReference type="InterPro" id="IPR000679">
    <property type="entry name" value="Znf_GATA"/>
</dbReference>
<evidence type="ECO:0000256" key="6">
    <source>
        <dbReference type="ARBA" id="ARBA00023063"/>
    </source>
</evidence>
<dbReference type="PROSITE" id="PS50114">
    <property type="entry name" value="GATA_ZN_FINGER_2"/>
    <property type="match status" value="1"/>
</dbReference>
<dbReference type="GO" id="GO:0000981">
    <property type="term" value="F:DNA-binding transcription factor activity, RNA polymerase II-specific"/>
    <property type="evidence" value="ECO:0007669"/>
    <property type="project" value="TreeGrafter"/>
</dbReference>
<organism evidence="12 13">
    <name type="scientific">Gnomoniopsis smithogilvyi</name>
    <dbReference type="NCBI Taxonomy" id="1191159"/>
    <lineage>
        <taxon>Eukaryota</taxon>
        <taxon>Fungi</taxon>
        <taxon>Dikarya</taxon>
        <taxon>Ascomycota</taxon>
        <taxon>Pezizomycotina</taxon>
        <taxon>Sordariomycetes</taxon>
        <taxon>Sordariomycetidae</taxon>
        <taxon>Diaporthales</taxon>
        <taxon>Gnomoniaceae</taxon>
        <taxon>Gnomoniopsis</taxon>
    </lineage>
</organism>
<comment type="subcellular location">
    <subcellularLocation>
        <location evidence="1">Nucleus</location>
    </subcellularLocation>
</comment>
<keyword evidence="5" id="KW-0805">Transcription regulation</keyword>
<dbReference type="GO" id="GO:0045944">
    <property type="term" value="P:positive regulation of transcription by RNA polymerase II"/>
    <property type="evidence" value="ECO:0007669"/>
    <property type="project" value="TreeGrafter"/>
</dbReference>
<evidence type="ECO:0000313" key="12">
    <source>
        <dbReference type="EMBL" id="KAJ4389697.1"/>
    </source>
</evidence>
<dbReference type="SUPFAM" id="SSF57716">
    <property type="entry name" value="Glucocorticoid receptor-like (DNA-binding domain)"/>
    <property type="match status" value="1"/>
</dbReference>
<evidence type="ECO:0000256" key="3">
    <source>
        <dbReference type="ARBA" id="ARBA00022771"/>
    </source>
</evidence>
<dbReference type="InterPro" id="IPR056998">
    <property type="entry name" value="Asd-4/GZF3_helical"/>
</dbReference>
<evidence type="ECO:0000256" key="10">
    <source>
        <dbReference type="SAM" id="MobiDB-lite"/>
    </source>
</evidence>
<evidence type="ECO:0000259" key="11">
    <source>
        <dbReference type="PROSITE" id="PS50114"/>
    </source>
</evidence>
<dbReference type="Pfam" id="PF00320">
    <property type="entry name" value="GATA"/>
    <property type="match status" value="1"/>
</dbReference>
<dbReference type="GO" id="GO:0000978">
    <property type="term" value="F:RNA polymerase II cis-regulatory region sequence-specific DNA binding"/>
    <property type="evidence" value="ECO:0007669"/>
    <property type="project" value="TreeGrafter"/>
</dbReference>
<keyword evidence="13" id="KW-1185">Reference proteome</keyword>
<name>A0A9W8YPK7_9PEZI</name>
<dbReference type="PANTHER" id="PTHR10071">
    <property type="entry name" value="TRANSCRIPTION FACTOR GATA FAMILY MEMBER"/>
    <property type="match status" value="1"/>
</dbReference>
<dbReference type="Proteomes" id="UP001140453">
    <property type="component" value="Unassembled WGS sequence"/>
</dbReference>
<evidence type="ECO:0000256" key="1">
    <source>
        <dbReference type="ARBA" id="ARBA00004123"/>
    </source>
</evidence>
<gene>
    <name evidence="12" type="primary">GZF3</name>
    <name evidence="12" type="ORF">N0V93_007169</name>
</gene>
<protein>
    <submittedName>
        <fullName evidence="12">GATA zinc finger protein 3</fullName>
    </submittedName>
</protein>
<feature type="domain" description="GATA-type" evidence="11">
    <location>
        <begin position="12"/>
        <end position="65"/>
    </location>
</feature>
<feature type="compositionally biased region" description="Basic and acidic residues" evidence="10">
    <location>
        <begin position="267"/>
        <end position="281"/>
    </location>
</feature>
<dbReference type="PROSITE" id="PS00344">
    <property type="entry name" value="GATA_ZN_FINGER_1"/>
    <property type="match status" value="1"/>
</dbReference>
<evidence type="ECO:0000256" key="5">
    <source>
        <dbReference type="ARBA" id="ARBA00023015"/>
    </source>
</evidence>
<comment type="caution">
    <text evidence="12">The sequence shown here is derived from an EMBL/GenBank/DDBJ whole genome shotgun (WGS) entry which is preliminary data.</text>
</comment>